<dbReference type="OrthoDB" id="296767at2759"/>
<gene>
    <name evidence="1" type="ORF">M7I_2667</name>
</gene>
<proteinExistence type="predicted"/>
<reference evidence="1 2" key="1">
    <citation type="journal article" date="2012" name="Eukaryot. Cell">
        <title>Genome sequence of the fungus Glarea lozoyensis: the first genome sequence of a species from the Helotiaceae family.</title>
        <authorList>
            <person name="Youssar L."/>
            <person name="Gruening B.A."/>
            <person name="Erxleben A."/>
            <person name="Guenther S."/>
            <person name="Huettel W."/>
        </authorList>
    </citation>
    <scope>NUCLEOTIDE SEQUENCE [LARGE SCALE GENOMIC DNA]</scope>
    <source>
        <strain evidence="2">ATCC 74030 / MF5533</strain>
    </source>
</reference>
<comment type="caution">
    <text evidence="1">The sequence shown here is derived from an EMBL/GenBank/DDBJ whole genome shotgun (WGS) entry which is preliminary data.</text>
</comment>
<accession>H0EJE1</accession>
<dbReference type="AlphaFoldDB" id="H0EJE1"/>
<dbReference type="EMBL" id="AGUE01000055">
    <property type="protein sequence ID" value="EHL01334.1"/>
    <property type="molecule type" value="Genomic_DNA"/>
</dbReference>
<organism evidence="1 2">
    <name type="scientific">Glarea lozoyensis (strain ATCC 74030 / MF5533)</name>
    <dbReference type="NCBI Taxonomy" id="1104152"/>
    <lineage>
        <taxon>Eukaryota</taxon>
        <taxon>Fungi</taxon>
        <taxon>Dikarya</taxon>
        <taxon>Ascomycota</taxon>
        <taxon>Pezizomycotina</taxon>
        <taxon>Leotiomycetes</taxon>
        <taxon>Helotiales</taxon>
        <taxon>Helotiaceae</taxon>
        <taxon>Glarea</taxon>
    </lineage>
</organism>
<keyword evidence="2" id="KW-1185">Reference proteome</keyword>
<evidence type="ECO:0000313" key="1">
    <source>
        <dbReference type="EMBL" id="EHL01334.1"/>
    </source>
</evidence>
<protein>
    <submittedName>
        <fullName evidence="1">Uncharacterized protein</fullName>
    </submittedName>
</protein>
<dbReference type="Proteomes" id="UP000005446">
    <property type="component" value="Unassembled WGS sequence"/>
</dbReference>
<dbReference type="InParanoid" id="H0EJE1"/>
<name>H0EJE1_GLAL7</name>
<evidence type="ECO:0000313" key="2">
    <source>
        <dbReference type="Proteomes" id="UP000005446"/>
    </source>
</evidence>
<dbReference type="HOGENOM" id="CLU_2026975_0_0_1"/>
<sequence length="122" mass="14909">MRLLCWRICRDDGEATDLDTKIFSVVSTRVKSTWAHYIWLKQAAEKNRMWEWCTYTTFLVQSSFVFDQYYQRGDYEPTDFHHIDVRFPAFFQEAMDFYGQDAIVSIYRHRYYSIGYAKRFNF</sequence>